<comment type="caution">
    <text evidence="1">The sequence shown here is derived from an EMBL/GenBank/DDBJ whole genome shotgun (WGS) entry which is preliminary data.</text>
</comment>
<sequence>MTVPAISDRDVTVVGEIWAAEAASLPTVLLYDGTHRRGVLVGANPLGQIRLHADGAEHLLEPDTRAGAVTDPSAREALLAMALKGVVHAARQAEQTAGSVRQKSQEVHQASKELRRTVRTQTVRWLGDGVLTEQQVNEYFRLLGMAVYRPTVEVAVTITGTFDIATDDPEDGPRVADDIDVGLSRVSRLVAGSPRWNVRITESTRVDEDAPQQGP</sequence>
<protein>
    <submittedName>
        <fullName evidence="1">Uncharacterized protein</fullName>
    </submittedName>
</protein>
<organism evidence="1 2">
    <name type="scientific">Catellatospora chokoriensis</name>
    <dbReference type="NCBI Taxonomy" id="310353"/>
    <lineage>
        <taxon>Bacteria</taxon>
        <taxon>Bacillati</taxon>
        <taxon>Actinomycetota</taxon>
        <taxon>Actinomycetes</taxon>
        <taxon>Micromonosporales</taxon>
        <taxon>Micromonosporaceae</taxon>
        <taxon>Catellatospora</taxon>
    </lineage>
</organism>
<dbReference type="Proteomes" id="UP000619293">
    <property type="component" value="Unassembled WGS sequence"/>
</dbReference>
<reference evidence="1 2" key="1">
    <citation type="submission" date="2021-01" db="EMBL/GenBank/DDBJ databases">
        <title>Whole genome shotgun sequence of Catellatospora chokoriensis NBRC 107358.</title>
        <authorList>
            <person name="Komaki H."/>
            <person name="Tamura T."/>
        </authorList>
    </citation>
    <scope>NUCLEOTIDE SEQUENCE [LARGE SCALE GENOMIC DNA]</scope>
    <source>
        <strain evidence="1 2">NBRC 107358</strain>
    </source>
</reference>
<evidence type="ECO:0000313" key="2">
    <source>
        <dbReference type="Proteomes" id="UP000619293"/>
    </source>
</evidence>
<evidence type="ECO:0000313" key="1">
    <source>
        <dbReference type="EMBL" id="GIF94031.1"/>
    </source>
</evidence>
<proteinExistence type="predicted"/>
<dbReference type="EMBL" id="BONG01000079">
    <property type="protein sequence ID" value="GIF94031.1"/>
    <property type="molecule type" value="Genomic_DNA"/>
</dbReference>
<keyword evidence="2" id="KW-1185">Reference proteome</keyword>
<gene>
    <name evidence="1" type="ORF">Cch02nite_74750</name>
</gene>
<name>A0A8J3NVL4_9ACTN</name>
<accession>A0A8J3NVL4</accession>
<dbReference type="RefSeq" id="WP_191843993.1">
    <property type="nucleotide sequence ID" value="NZ_BAAALB010000041.1"/>
</dbReference>
<dbReference type="AlphaFoldDB" id="A0A8J3NVL4"/>